<dbReference type="SUPFAM" id="SSF56436">
    <property type="entry name" value="C-type lectin-like"/>
    <property type="match status" value="1"/>
</dbReference>
<keyword evidence="2" id="KW-1185">Reference proteome</keyword>
<name>A0A8J5JNW7_HOMAM</name>
<gene>
    <name evidence="1" type="ORF">Hamer_G014224</name>
</gene>
<proteinExistence type="predicted"/>
<dbReference type="InterPro" id="IPR016187">
    <property type="entry name" value="CTDL_fold"/>
</dbReference>
<dbReference type="EMBL" id="JAHLQT010028947">
    <property type="protein sequence ID" value="KAG7161652.1"/>
    <property type="molecule type" value="Genomic_DNA"/>
</dbReference>
<evidence type="ECO:0000313" key="1">
    <source>
        <dbReference type="EMBL" id="KAG7161652.1"/>
    </source>
</evidence>
<organism evidence="1 2">
    <name type="scientific">Homarus americanus</name>
    <name type="common">American lobster</name>
    <dbReference type="NCBI Taxonomy" id="6706"/>
    <lineage>
        <taxon>Eukaryota</taxon>
        <taxon>Metazoa</taxon>
        <taxon>Ecdysozoa</taxon>
        <taxon>Arthropoda</taxon>
        <taxon>Crustacea</taxon>
        <taxon>Multicrustacea</taxon>
        <taxon>Malacostraca</taxon>
        <taxon>Eumalacostraca</taxon>
        <taxon>Eucarida</taxon>
        <taxon>Decapoda</taxon>
        <taxon>Pleocyemata</taxon>
        <taxon>Astacidea</taxon>
        <taxon>Nephropoidea</taxon>
        <taxon>Nephropidae</taxon>
        <taxon>Homarus</taxon>
    </lineage>
</organism>
<dbReference type="Gene3D" id="3.10.100.10">
    <property type="entry name" value="Mannose-Binding Protein A, subunit A"/>
    <property type="match status" value="1"/>
</dbReference>
<reference evidence="1" key="1">
    <citation type="journal article" date="2021" name="Sci. Adv.">
        <title>The American lobster genome reveals insights on longevity, neural, and immune adaptations.</title>
        <authorList>
            <person name="Polinski J.M."/>
            <person name="Zimin A.V."/>
            <person name="Clark K.F."/>
            <person name="Kohn A.B."/>
            <person name="Sadowski N."/>
            <person name="Timp W."/>
            <person name="Ptitsyn A."/>
            <person name="Khanna P."/>
            <person name="Romanova D.Y."/>
            <person name="Williams P."/>
            <person name="Greenwood S.J."/>
            <person name="Moroz L.L."/>
            <person name="Walt D.R."/>
            <person name="Bodnar A.G."/>
        </authorList>
    </citation>
    <scope>NUCLEOTIDE SEQUENCE</scope>
    <source>
        <strain evidence="1">GMGI-L3</strain>
    </source>
</reference>
<protein>
    <submittedName>
        <fullName evidence="1">Uncharacterized protein</fullName>
    </submittedName>
</protein>
<dbReference type="Proteomes" id="UP000747542">
    <property type="component" value="Unassembled WGS sequence"/>
</dbReference>
<dbReference type="InterPro" id="IPR016186">
    <property type="entry name" value="C-type_lectin-like/link_sf"/>
</dbReference>
<dbReference type="AlphaFoldDB" id="A0A8J5JNW7"/>
<comment type="caution">
    <text evidence="1">The sequence shown here is derived from an EMBL/GenBank/DDBJ whole genome shotgun (WGS) entry which is preliminary data.</text>
</comment>
<sequence>MPFNLDVLQNSSQLLHVTLQCESSNSEATDQQPDAARHCCCIGDTMTLALTSDPDNELRLVHCHRAASPAEDVTTKERNYEVGKAECLTWGAYPASIDNREQDQTASGIPAPLITQLPTGLYGKTQIFLGLTDRDQEEAFVWEDTNQPPVYTKRRLETMSSEAVGQRRSGTVRIKGNSLLEETHQAGKKPFM</sequence>
<dbReference type="CDD" id="cd00037">
    <property type="entry name" value="CLECT"/>
    <property type="match status" value="1"/>
</dbReference>
<accession>A0A8J5JNW7</accession>
<evidence type="ECO:0000313" key="2">
    <source>
        <dbReference type="Proteomes" id="UP000747542"/>
    </source>
</evidence>